<accession>A0AAP2CM43</accession>
<keyword evidence="1" id="KW-0443">Lipid metabolism</keyword>
<evidence type="ECO:0000259" key="3">
    <source>
        <dbReference type="Pfam" id="PF01734"/>
    </source>
</evidence>
<evidence type="ECO:0000256" key="1">
    <source>
        <dbReference type="ARBA" id="ARBA00023098"/>
    </source>
</evidence>
<dbReference type="EMBL" id="JADQAZ010000001">
    <property type="protein sequence ID" value="MBT0956085.1"/>
    <property type="molecule type" value="Genomic_DNA"/>
</dbReference>
<dbReference type="GO" id="GO:0006629">
    <property type="term" value="P:lipid metabolic process"/>
    <property type="evidence" value="ECO:0007669"/>
    <property type="project" value="UniProtKB-KW"/>
</dbReference>
<dbReference type="InterPro" id="IPR002641">
    <property type="entry name" value="PNPLA_dom"/>
</dbReference>
<keyword evidence="2" id="KW-0812">Transmembrane</keyword>
<feature type="transmembrane region" description="Helical" evidence="2">
    <location>
        <begin position="81"/>
        <end position="102"/>
    </location>
</feature>
<evidence type="ECO:0000313" key="5">
    <source>
        <dbReference type="Proteomes" id="UP001315686"/>
    </source>
</evidence>
<feature type="transmembrane region" description="Helical" evidence="2">
    <location>
        <begin position="260"/>
        <end position="277"/>
    </location>
</feature>
<gene>
    <name evidence="4" type="ORF">IV417_01685</name>
</gene>
<protein>
    <recommendedName>
        <fullName evidence="3">PNPLA domain-containing protein</fullName>
    </recommendedName>
</protein>
<name>A0AAP2CM43_9RHOB</name>
<organism evidence="4 5">
    <name type="scientific">Harenicola maris</name>
    <dbReference type="NCBI Taxonomy" id="2841044"/>
    <lineage>
        <taxon>Bacteria</taxon>
        <taxon>Pseudomonadati</taxon>
        <taxon>Pseudomonadota</taxon>
        <taxon>Alphaproteobacteria</taxon>
        <taxon>Rhodobacterales</taxon>
        <taxon>Paracoccaceae</taxon>
        <taxon>Harenicola</taxon>
    </lineage>
</organism>
<dbReference type="SUPFAM" id="SSF52151">
    <property type="entry name" value="FabD/lysophospholipase-like"/>
    <property type="match status" value="1"/>
</dbReference>
<reference evidence="4 5" key="1">
    <citation type="journal article" date="2021" name="Arch. Microbiol.">
        <title>Harenicola maris gen. nov., sp. nov. isolated from the Sea of Japan shallow sediments.</title>
        <authorList>
            <person name="Romanenko L.A."/>
            <person name="Kurilenko V.V."/>
            <person name="Chernysheva N.Y."/>
            <person name="Tekutyeva L.A."/>
            <person name="Velansky P.V."/>
            <person name="Svetashev V.I."/>
            <person name="Isaeva M.P."/>
        </authorList>
    </citation>
    <scope>NUCLEOTIDE SEQUENCE [LARGE SCALE GENOMIC DNA]</scope>
    <source>
        <strain evidence="4 5">KMM 3653</strain>
    </source>
</reference>
<feature type="transmembrane region" description="Helical" evidence="2">
    <location>
        <begin position="218"/>
        <end position="240"/>
    </location>
</feature>
<evidence type="ECO:0000313" key="4">
    <source>
        <dbReference type="EMBL" id="MBT0956085.1"/>
    </source>
</evidence>
<sequence>MFSPAIHTPNPGPTGAGFNRMTIVNVLEHIYGPVIVGLGFGYCFAFVDPAQEVILGFLAEIQGGSGAWSGDGAINTSRLRWVRLLTTMFLLAALPVVLAEAARRIVRFYGMGGWIPWFAMGLAGLVPAGLIVTGLRRAIRSPEAVDITASTAFILGAGLVLFLLYGAGLLLMRGSPDQEDRRDSYRSTSLFFAVLLTAVVLVGFLYPEWGEFFGPISLAAAFAIGLGTVLAALTCASRAMPGGLPLTLLIALTMLSQNSLFMIGVLFVFGLGCLWRLRRKTGRQLPGNAPPKGPRRWLAWLRAFGPRFVPLAFAGFAVVLYAQQHRAADCGSLSGCHLITGVDPAPNPIPSVRIAFERWPYREVPTIRIVAAQGGGLYAAYQTAFYLAARADADPEFAKSVFAISGVSGGSVGAGVYWAVRASGLCDTAIRVPNCHKDAVRYILRRDYLSPSLAAFFFRDNLDNFVPYSAYRLAPMDRGRVLEERFVTAVDQWEGFALRAPGSGLPSRLETALSKSWMPERGAPLLFMNGTEVGDGTRHALSPVDMLDRQGSRIALQGARDMTVANAMVISARFPLVTPPARVRAIGPGGKETELLQLVDGGYFDNSGIETAIDIVRALMPTHGAANIELIAITVDEPPLTSGVKGTIGAPVSAFTNAWRARIGLTARRALQLIEPSSIATEGDLGAKGKVSICAARSIPYLANFTVSWYLAGVTFKDIEDQILNGTLAGKTAQAAPFEVRLGSAPGKPADCPTGTQEAEIGRLKVLQRSGASSVIENFQFGPPKPQY</sequence>
<dbReference type="InterPro" id="IPR016035">
    <property type="entry name" value="Acyl_Trfase/lysoPLipase"/>
</dbReference>
<dbReference type="AlphaFoldDB" id="A0AAP2CM43"/>
<keyword evidence="2" id="KW-0472">Membrane</keyword>
<feature type="transmembrane region" description="Helical" evidence="2">
    <location>
        <begin position="297"/>
        <end position="322"/>
    </location>
</feature>
<feature type="transmembrane region" description="Helical" evidence="2">
    <location>
        <begin position="30"/>
        <end position="47"/>
    </location>
</feature>
<keyword evidence="2" id="KW-1133">Transmembrane helix</keyword>
<feature type="transmembrane region" description="Helical" evidence="2">
    <location>
        <begin position="188"/>
        <end position="206"/>
    </location>
</feature>
<feature type="transmembrane region" description="Helical" evidence="2">
    <location>
        <begin position="147"/>
        <end position="168"/>
    </location>
</feature>
<evidence type="ECO:0000256" key="2">
    <source>
        <dbReference type="SAM" id="Phobius"/>
    </source>
</evidence>
<dbReference type="Pfam" id="PF01734">
    <property type="entry name" value="Patatin"/>
    <property type="match status" value="1"/>
</dbReference>
<dbReference type="Proteomes" id="UP001315686">
    <property type="component" value="Unassembled WGS sequence"/>
</dbReference>
<proteinExistence type="predicted"/>
<feature type="domain" description="PNPLA" evidence="3">
    <location>
        <begin position="373"/>
        <end position="613"/>
    </location>
</feature>
<keyword evidence="5" id="KW-1185">Reference proteome</keyword>
<feature type="transmembrane region" description="Helical" evidence="2">
    <location>
        <begin position="114"/>
        <end position="135"/>
    </location>
</feature>
<comment type="caution">
    <text evidence="4">The sequence shown here is derived from an EMBL/GenBank/DDBJ whole genome shotgun (WGS) entry which is preliminary data.</text>
</comment>
<dbReference type="Gene3D" id="3.40.1090.10">
    <property type="entry name" value="Cytosolic phospholipase A2 catalytic domain"/>
    <property type="match status" value="1"/>
</dbReference>
<dbReference type="RefSeq" id="WP_327792299.1">
    <property type="nucleotide sequence ID" value="NZ_JADQAZ010000001.1"/>
</dbReference>